<dbReference type="RefSeq" id="WP_059375108.1">
    <property type="nucleotide sequence ID" value="NZ_DF968063.1"/>
</dbReference>
<protein>
    <submittedName>
        <fullName evidence="2">NAD-dependent epimerase/dehydratase</fullName>
    </submittedName>
</protein>
<dbReference type="InterPro" id="IPR036291">
    <property type="entry name" value="NAD(P)-bd_dom_sf"/>
</dbReference>
<dbReference type="Pfam" id="PF13460">
    <property type="entry name" value="NAD_binding_10"/>
    <property type="match status" value="1"/>
</dbReference>
<dbReference type="PANTHER" id="PTHR15020:SF50">
    <property type="entry name" value="UPF0659 PROTEIN YMR090W"/>
    <property type="match status" value="1"/>
</dbReference>
<dbReference type="SUPFAM" id="SSF51735">
    <property type="entry name" value="NAD(P)-binding Rossmann-fold domains"/>
    <property type="match status" value="1"/>
</dbReference>
<dbReference type="EMBL" id="DF968063">
    <property type="protein sequence ID" value="GAP02139.1"/>
    <property type="molecule type" value="Genomic_DNA"/>
</dbReference>
<dbReference type="OrthoDB" id="9785372at2"/>
<dbReference type="AlphaFoldDB" id="A0A3F3H513"/>
<gene>
    <name evidence="2" type="ORF">FPFC_010170</name>
</gene>
<dbReference type="STRING" id="220714.SAMN05660469_0090"/>
<evidence type="ECO:0000313" key="2">
    <source>
        <dbReference type="EMBL" id="GAP02139.1"/>
    </source>
</evidence>
<proteinExistence type="predicted"/>
<evidence type="ECO:0000313" key="3">
    <source>
        <dbReference type="Proteomes" id="UP000061227"/>
    </source>
</evidence>
<evidence type="ECO:0000259" key="1">
    <source>
        <dbReference type="Pfam" id="PF13460"/>
    </source>
</evidence>
<dbReference type="Proteomes" id="UP000061227">
    <property type="component" value="Unassembled WGS sequence"/>
</dbReference>
<keyword evidence="3" id="KW-1185">Reference proteome</keyword>
<dbReference type="Gene3D" id="3.40.50.720">
    <property type="entry name" value="NAD(P)-binding Rossmann-like Domain"/>
    <property type="match status" value="1"/>
</dbReference>
<accession>A0A3F3H513</accession>
<sequence length="217" mass="23556">MAKILVIGAHGKIGQLLVKELDQAGHKVVAGFRKEDQLSTVTGLKNVEPILSDLDQTPEEMAAVMTKNDVKRVVFTAGAGGKGGVERTMAVDLDGAIKSMQAARQANISRYIMVSAAGADDRKRWVASNLYWYFMAKHYADLYLKNSGLPYTIVRPTALLDEPASGKGSLLVDFEKGPLSISRADVSRFLFSVLKNPEAIGEVYDLTSGDQPIDQLI</sequence>
<dbReference type="CDD" id="cd05243">
    <property type="entry name" value="SDR_a5"/>
    <property type="match status" value="1"/>
</dbReference>
<dbReference type="InterPro" id="IPR016040">
    <property type="entry name" value="NAD(P)-bd_dom"/>
</dbReference>
<feature type="domain" description="NAD(P)-binding" evidence="1">
    <location>
        <begin position="8"/>
        <end position="197"/>
    </location>
</feature>
<organism evidence="2 3">
    <name type="scientific">Fructobacillus pseudoficulneus</name>
    <dbReference type="NCBI Taxonomy" id="220714"/>
    <lineage>
        <taxon>Bacteria</taxon>
        <taxon>Bacillati</taxon>
        <taxon>Bacillota</taxon>
        <taxon>Bacilli</taxon>
        <taxon>Lactobacillales</taxon>
        <taxon>Lactobacillaceae</taxon>
        <taxon>Fructobacillus</taxon>
    </lineage>
</organism>
<name>A0A3F3H513_9LACO</name>
<reference evidence="2 3" key="1">
    <citation type="journal article" date="2015" name="BMC Genomics">
        <title>Comparative genomics of Fructobacillus spp. and Leuconostoc spp. reveals niche-specific evolution of Fructobacillus spp.</title>
        <authorList>
            <person name="Endo A."/>
            <person name="Tanizawa Y."/>
            <person name="Tanaka N."/>
            <person name="Maeno S."/>
            <person name="Kumar H."/>
            <person name="Shiwa Y."/>
            <person name="Okada S."/>
            <person name="Yoshikawa H."/>
            <person name="Dicks L."/>
            <person name="Nakagawa J."/>
            <person name="Arita M."/>
        </authorList>
    </citation>
    <scope>NUCLEOTIDE SEQUENCE [LARGE SCALE GENOMIC DNA]</scope>
    <source>
        <strain evidence="2 3">DSM 15468</strain>
    </source>
</reference>
<dbReference type="PANTHER" id="PTHR15020">
    <property type="entry name" value="FLAVIN REDUCTASE-RELATED"/>
    <property type="match status" value="1"/>
</dbReference>